<keyword evidence="1" id="KW-0812">Transmembrane</keyword>
<proteinExistence type="predicted"/>
<organism evidence="2 3">
    <name type="scientific">Ureaplasma miroungigenitalium</name>
    <dbReference type="NCBI Taxonomy" id="1042321"/>
    <lineage>
        <taxon>Bacteria</taxon>
        <taxon>Bacillati</taxon>
        <taxon>Mycoplasmatota</taxon>
        <taxon>Mycoplasmoidales</taxon>
        <taxon>Mycoplasmoidaceae</taxon>
        <taxon>Ureaplasma</taxon>
    </lineage>
</organism>
<sequence>MSLDTNKISQFIDEPIEYQKQAQTNLEESLKKIVYSKIAGQEAKVDKVHAYKQEINEKSAQLLHYKKTNRIVGRKVANVVIIISMFIIIGLFFIKFLINNKKAIQKYNVIEQDTLKEIAVLNHEKNTKILEVISRVRPYETLKEQLASLGLYLYGSDRFYNLDWTQLRELEHRLVGYKNGIHIKFKSTDSYLVNALFFRYEIVRTTNSITVSKYNFFAKQYEQRTLQAIHEEPTPRVYARGFYIQNTNFEPTLNFTLAKNKTKVKKDAILLNHDFMKTFGIGASKTNLETDTKLTQYFTSLAQERYVTYDRQNAHIPVLHKNGKNLLIEDSSICNLSLTNAASNKPLSAFSDLVASLNEQSEVEHILDQLISQQKPVISNYINHLTFTNLSPVVSREWYEAGKAYKMMAIYDFAQFYDNETTLDDFNLVNKLLNKQLLYFENTCEVIPFGEIVHKDQQFGVQQAMIELTSYHKIDCIDNVYVDGNIVPVPYVKYDPYQIPFFVMYIKKHKRERDYFLYNALEKGFSFLLDEGLNEYMDYFHEPEQTDNQAMVNVLLKELRNQLNYLGISHNDVIALVDDDGYFLIFNPCVIEQIEPHYQWFASWLRKISL</sequence>
<protein>
    <submittedName>
        <fullName evidence="2">Uncharacterized protein</fullName>
    </submittedName>
</protein>
<keyword evidence="1" id="KW-0472">Membrane</keyword>
<accession>A0ABT3BMT0</accession>
<dbReference type="Proteomes" id="UP001208245">
    <property type="component" value="Unassembled WGS sequence"/>
</dbReference>
<dbReference type="EMBL" id="JAOXHL010000002">
    <property type="protein sequence ID" value="MCV3728555.1"/>
    <property type="molecule type" value="Genomic_DNA"/>
</dbReference>
<evidence type="ECO:0000256" key="1">
    <source>
        <dbReference type="SAM" id="Phobius"/>
    </source>
</evidence>
<feature type="transmembrane region" description="Helical" evidence="1">
    <location>
        <begin position="76"/>
        <end position="98"/>
    </location>
</feature>
<keyword evidence="1" id="KW-1133">Transmembrane helix</keyword>
<reference evidence="2 3" key="1">
    <citation type="journal article" date="2020" name="Int. J. Syst. Evol. Microbiol.">
        <title>Ureaplasma miroungigenitalium sp. nov. isolated from northern elephant seals (Mirounga angustirostris) and Ureaplasma zalophigenitalium sp. nov. isolated from California sea lions (Zalophus californianus).</title>
        <authorList>
            <person name="Volokhov D.V."/>
            <person name="Gulland F.M."/>
            <person name="Gao Y."/>
            <person name="Chizhikov V.E."/>
        </authorList>
    </citation>
    <scope>NUCLEOTIDE SEQUENCE [LARGE SCALE GENOMIC DNA]</scope>
    <source>
        <strain evidence="2 3">ES3182-GEN</strain>
    </source>
</reference>
<evidence type="ECO:0000313" key="2">
    <source>
        <dbReference type="EMBL" id="MCV3728555.1"/>
    </source>
</evidence>
<gene>
    <name evidence="2" type="ORF">OF376_02095</name>
</gene>
<name>A0ABT3BMT0_9BACT</name>
<keyword evidence="3" id="KW-1185">Reference proteome</keyword>
<comment type="caution">
    <text evidence="2">The sequence shown here is derived from an EMBL/GenBank/DDBJ whole genome shotgun (WGS) entry which is preliminary data.</text>
</comment>
<dbReference type="RefSeq" id="WP_263821870.1">
    <property type="nucleotide sequence ID" value="NZ_JAOXHK010000004.1"/>
</dbReference>
<evidence type="ECO:0000313" key="3">
    <source>
        <dbReference type="Proteomes" id="UP001208245"/>
    </source>
</evidence>